<evidence type="ECO:0000313" key="2">
    <source>
        <dbReference type="Proteomes" id="UP000238348"/>
    </source>
</evidence>
<proteinExistence type="predicted"/>
<dbReference type="InterPro" id="IPR011055">
    <property type="entry name" value="Dup_hybrid_motif"/>
</dbReference>
<protein>
    <recommendedName>
        <fullName evidence="3">Peptidase M23 domain-containing protein</fullName>
    </recommendedName>
</protein>
<dbReference type="PANTHER" id="PTHR21666:SF270">
    <property type="entry name" value="MUREIN HYDROLASE ACTIVATOR ENVC"/>
    <property type="match status" value="1"/>
</dbReference>
<evidence type="ECO:0008006" key="3">
    <source>
        <dbReference type="Google" id="ProtNLM"/>
    </source>
</evidence>
<organism evidence="1 2">
    <name type="scientific">Sorangium cellulosum</name>
    <name type="common">Polyangium cellulosum</name>
    <dbReference type="NCBI Taxonomy" id="56"/>
    <lineage>
        <taxon>Bacteria</taxon>
        <taxon>Pseudomonadati</taxon>
        <taxon>Myxococcota</taxon>
        <taxon>Polyangia</taxon>
        <taxon>Polyangiales</taxon>
        <taxon>Polyangiaceae</taxon>
        <taxon>Sorangium</taxon>
    </lineage>
</organism>
<dbReference type="EMBL" id="CP012673">
    <property type="protein sequence ID" value="AUX45420.1"/>
    <property type="molecule type" value="Genomic_DNA"/>
</dbReference>
<reference evidence="1 2" key="1">
    <citation type="submission" date="2015-09" db="EMBL/GenBank/DDBJ databases">
        <title>Sorangium comparison.</title>
        <authorList>
            <person name="Zaburannyi N."/>
            <person name="Bunk B."/>
            <person name="Overmann J."/>
            <person name="Mueller R."/>
        </authorList>
    </citation>
    <scope>NUCLEOTIDE SEQUENCE [LARGE SCALE GENOMIC DNA]</scope>
    <source>
        <strain evidence="1 2">So ce26</strain>
    </source>
</reference>
<name>A0A2L0F1J2_SORCE</name>
<dbReference type="GO" id="GO:0004222">
    <property type="term" value="F:metalloendopeptidase activity"/>
    <property type="evidence" value="ECO:0007669"/>
    <property type="project" value="TreeGrafter"/>
</dbReference>
<dbReference type="RefSeq" id="WP_159397593.1">
    <property type="nucleotide sequence ID" value="NZ_CP012673.1"/>
</dbReference>
<dbReference type="Gene3D" id="2.70.70.10">
    <property type="entry name" value="Glucose Permease (Domain IIA)"/>
    <property type="match status" value="1"/>
</dbReference>
<dbReference type="SUPFAM" id="SSF51261">
    <property type="entry name" value="Duplicated hybrid motif"/>
    <property type="match status" value="1"/>
</dbReference>
<gene>
    <name evidence="1" type="ORF">SOCE26_069110</name>
</gene>
<dbReference type="PANTHER" id="PTHR21666">
    <property type="entry name" value="PEPTIDASE-RELATED"/>
    <property type="match status" value="1"/>
</dbReference>
<sequence length="535" mass="56906">MEAHGSAARRSWRYLPPAAAFACLGAACMVPVDTIPSADDEALGVAESALDLACTADPTKGVPSVTGFVNAYHDATFNPNGVDLADLTAIGPTCGFGSQRDDNCCEATKLTNLAAYNTCKQQQEQNAKDFIEDFSRQMPLVPPADLDPPSGSGLQKVVFWQGYYYDWNSLHASVDLARETVASGTDPGFPVYAVGDGEVIFAGWDGAEGGNVIVVRHPLWNGSSYLSEYRHVRGGVSHDKQQFCPCINPAGVTEAARLLSCSATDKAKKECKYAAKLANDIYWGSSTDALPAPGTVVRLGEQIATAGNSGTVTDHINNDGTLSHPTGNTHLHFTLRVATGDNEGSAAVDYVALDAFGAYSKTTGVKNGLGCYDLDQSTPYPRLVTPFDPNDYIAMRNHPGLQCRQTGGDTTAVTYSSRGAVVNTATASEEVVCPAGRYDTGDGLSNYVFGRVWVNDQSTTGNVCCHVITKNPTGTLREAPEECSSGTGAQVIMLDFPKMHDPFSWSHFDISCTLPASSGGASSSIHTYRVQQQRF</sequence>
<dbReference type="CDD" id="cd12797">
    <property type="entry name" value="M23_peptidase"/>
    <property type="match status" value="1"/>
</dbReference>
<accession>A0A2L0F1J2</accession>
<evidence type="ECO:0000313" key="1">
    <source>
        <dbReference type="EMBL" id="AUX45420.1"/>
    </source>
</evidence>
<dbReference type="Proteomes" id="UP000238348">
    <property type="component" value="Chromosome"/>
</dbReference>
<dbReference type="AlphaFoldDB" id="A0A2L0F1J2"/>
<dbReference type="InterPro" id="IPR050570">
    <property type="entry name" value="Cell_wall_metabolism_enzyme"/>
</dbReference>
<dbReference type="OrthoDB" id="9143597at2"/>